<comment type="caution">
    <text evidence="10">The sequence shown here is derived from an EMBL/GenBank/DDBJ whole genome shotgun (WGS) entry which is preliminary data.</text>
</comment>
<feature type="transmembrane region" description="Helical" evidence="7">
    <location>
        <begin position="101"/>
        <end position="127"/>
    </location>
</feature>
<gene>
    <name evidence="10" type="ORF">ABID28_000418</name>
</gene>
<evidence type="ECO:0000256" key="2">
    <source>
        <dbReference type="ARBA" id="ARBA00008017"/>
    </source>
</evidence>
<sequence>MTFITKYWNSLDIESLAISLTSKLLAIIALLIAYSLVKRFAHYTFKKTIVKSVNFSGQTKGRQETLIKLSQNVMDYTLGFFVLYWILSLLGLPISSLLAGAGIAGIAVGLGAQGFLTDLVNGFFILFERQFDVGDSIQVSTITGTVTSVGLRTTQVKSVDGTVYFIPNRNITIVGNQSRGQMKAQIDLPLPFDSDLEQVTDIIHQVNQKEVGHYPEIIGSPIILGGRTTTTGTFVFRIDIITENGKQNEIYYTFYKLYQEALKEQNLIT</sequence>
<evidence type="ECO:0000313" key="11">
    <source>
        <dbReference type="Proteomes" id="UP001549037"/>
    </source>
</evidence>
<dbReference type="Pfam" id="PF21088">
    <property type="entry name" value="MS_channel_1st"/>
    <property type="match status" value="1"/>
</dbReference>
<evidence type="ECO:0000259" key="9">
    <source>
        <dbReference type="Pfam" id="PF21088"/>
    </source>
</evidence>
<evidence type="ECO:0000256" key="5">
    <source>
        <dbReference type="ARBA" id="ARBA00022989"/>
    </source>
</evidence>
<feature type="transmembrane region" description="Helical" evidence="7">
    <location>
        <begin position="16"/>
        <end position="37"/>
    </location>
</feature>
<dbReference type="InterPro" id="IPR011014">
    <property type="entry name" value="MscS_channel_TM-2"/>
</dbReference>
<dbReference type="PANTHER" id="PTHR30460:SF0">
    <property type="entry name" value="MODERATE CONDUCTANCE MECHANOSENSITIVE CHANNEL YBIO"/>
    <property type="match status" value="1"/>
</dbReference>
<dbReference type="InterPro" id="IPR023408">
    <property type="entry name" value="MscS_beta-dom_sf"/>
</dbReference>
<feature type="domain" description="Mechanosensitive ion channel MscS" evidence="8">
    <location>
        <begin position="116"/>
        <end position="178"/>
    </location>
</feature>
<dbReference type="RefSeq" id="WP_354367633.1">
    <property type="nucleotide sequence ID" value="NZ_JBEPLN010000004.1"/>
</dbReference>
<keyword evidence="5 7" id="KW-1133">Transmembrane helix</keyword>
<evidence type="ECO:0000313" key="10">
    <source>
        <dbReference type="EMBL" id="MET3633785.1"/>
    </source>
</evidence>
<dbReference type="PANTHER" id="PTHR30460">
    <property type="entry name" value="MODERATE CONDUCTANCE MECHANOSENSITIVE CHANNEL YBIO"/>
    <property type="match status" value="1"/>
</dbReference>
<dbReference type="InterPro" id="IPR006685">
    <property type="entry name" value="MscS_channel_2nd"/>
</dbReference>
<dbReference type="Gene3D" id="1.10.287.1260">
    <property type="match status" value="1"/>
</dbReference>
<evidence type="ECO:0000256" key="6">
    <source>
        <dbReference type="ARBA" id="ARBA00023136"/>
    </source>
</evidence>
<dbReference type="Pfam" id="PF00924">
    <property type="entry name" value="MS_channel_2nd"/>
    <property type="match status" value="1"/>
</dbReference>
<evidence type="ECO:0000259" key="8">
    <source>
        <dbReference type="Pfam" id="PF00924"/>
    </source>
</evidence>
<evidence type="ECO:0000256" key="7">
    <source>
        <dbReference type="SAM" id="Phobius"/>
    </source>
</evidence>
<dbReference type="SUPFAM" id="SSF50182">
    <property type="entry name" value="Sm-like ribonucleoproteins"/>
    <property type="match status" value="1"/>
</dbReference>
<organism evidence="10 11">
    <name type="scientific">Streptococcus porcorum</name>
    <dbReference type="NCBI Taxonomy" id="701526"/>
    <lineage>
        <taxon>Bacteria</taxon>
        <taxon>Bacillati</taxon>
        <taxon>Bacillota</taxon>
        <taxon>Bacilli</taxon>
        <taxon>Lactobacillales</taxon>
        <taxon>Streptococcaceae</taxon>
        <taxon>Streptococcus</taxon>
    </lineage>
</organism>
<feature type="domain" description="Mechanosensitive ion channel transmembrane helices 2/3" evidence="9">
    <location>
        <begin position="76"/>
        <end position="113"/>
    </location>
</feature>
<keyword evidence="11" id="KW-1185">Reference proteome</keyword>
<name>A0ABV2JDE0_9STRE</name>
<keyword evidence="6 7" id="KW-0472">Membrane</keyword>
<dbReference type="SUPFAM" id="SSF82861">
    <property type="entry name" value="Mechanosensitive channel protein MscS (YggB), transmembrane region"/>
    <property type="match status" value="1"/>
</dbReference>
<proteinExistence type="inferred from homology"/>
<dbReference type="Gene3D" id="3.30.70.100">
    <property type="match status" value="1"/>
</dbReference>
<accession>A0ABV2JDE0</accession>
<comment type="subcellular location">
    <subcellularLocation>
        <location evidence="1">Cell membrane</location>
        <topology evidence="1">Multi-pass membrane protein</topology>
    </subcellularLocation>
</comment>
<reference evidence="10 11" key="1">
    <citation type="submission" date="2024-06" db="EMBL/GenBank/DDBJ databases">
        <title>Genomic Encyclopedia of Type Strains, Phase IV (KMG-IV): sequencing the most valuable type-strain genomes for metagenomic binning, comparative biology and taxonomic classification.</title>
        <authorList>
            <person name="Goeker M."/>
        </authorList>
    </citation>
    <scope>NUCLEOTIDE SEQUENCE [LARGE SCALE GENOMIC DNA]</scope>
    <source>
        <strain evidence="10 11">DSM 28302</strain>
    </source>
</reference>
<dbReference type="InterPro" id="IPR010920">
    <property type="entry name" value="LSM_dom_sf"/>
</dbReference>
<protein>
    <submittedName>
        <fullName evidence="10">Small conductance mechanosensitive channel</fullName>
    </submittedName>
</protein>
<dbReference type="Gene3D" id="2.30.30.60">
    <property type="match status" value="1"/>
</dbReference>
<comment type="similarity">
    <text evidence="2">Belongs to the MscS (TC 1.A.23) family.</text>
</comment>
<feature type="transmembrane region" description="Helical" evidence="7">
    <location>
        <begin position="76"/>
        <end position="95"/>
    </location>
</feature>
<dbReference type="InterPro" id="IPR045276">
    <property type="entry name" value="YbiO_bact"/>
</dbReference>
<dbReference type="Proteomes" id="UP001549037">
    <property type="component" value="Unassembled WGS sequence"/>
</dbReference>
<keyword evidence="3" id="KW-1003">Cell membrane</keyword>
<dbReference type="EMBL" id="JBEPLN010000004">
    <property type="protein sequence ID" value="MET3633785.1"/>
    <property type="molecule type" value="Genomic_DNA"/>
</dbReference>
<evidence type="ECO:0000256" key="4">
    <source>
        <dbReference type="ARBA" id="ARBA00022692"/>
    </source>
</evidence>
<evidence type="ECO:0000256" key="3">
    <source>
        <dbReference type="ARBA" id="ARBA00022475"/>
    </source>
</evidence>
<keyword evidence="4 7" id="KW-0812">Transmembrane</keyword>
<dbReference type="InterPro" id="IPR049142">
    <property type="entry name" value="MS_channel_1st"/>
</dbReference>
<evidence type="ECO:0000256" key="1">
    <source>
        <dbReference type="ARBA" id="ARBA00004651"/>
    </source>
</evidence>